<evidence type="ECO:0000259" key="3">
    <source>
        <dbReference type="PROSITE" id="PS51831"/>
    </source>
</evidence>
<feature type="domain" description="Response regulatory" evidence="2">
    <location>
        <begin position="10"/>
        <end position="128"/>
    </location>
</feature>
<dbReference type="SMART" id="SM00471">
    <property type="entry name" value="HDc"/>
    <property type="match status" value="1"/>
</dbReference>
<dbReference type="SMART" id="SM00448">
    <property type="entry name" value="REC"/>
    <property type="match status" value="1"/>
</dbReference>
<dbReference type="PANTHER" id="PTHR45228">
    <property type="entry name" value="CYCLIC DI-GMP PHOSPHODIESTERASE TM_0186-RELATED"/>
    <property type="match status" value="1"/>
</dbReference>
<evidence type="ECO:0000313" key="5">
    <source>
        <dbReference type="EMBL" id="NOU94660.1"/>
    </source>
</evidence>
<evidence type="ECO:0000256" key="1">
    <source>
        <dbReference type="PROSITE-ProRule" id="PRU00169"/>
    </source>
</evidence>
<comment type="caution">
    <text evidence="5">The sequence shown here is derived from an EMBL/GenBank/DDBJ whole genome shotgun (WGS) entry which is preliminary data.</text>
</comment>
<feature type="modified residue" description="4-aspartylphosphate" evidence="1">
    <location>
        <position position="60"/>
    </location>
</feature>
<protein>
    <submittedName>
        <fullName evidence="5">Response regulator</fullName>
    </submittedName>
</protein>
<accession>A0A972K1A7</accession>
<dbReference type="Pfam" id="PF00072">
    <property type="entry name" value="Response_reg"/>
    <property type="match status" value="1"/>
</dbReference>
<dbReference type="Pfam" id="PF13487">
    <property type="entry name" value="HD_5"/>
    <property type="match status" value="1"/>
</dbReference>
<reference evidence="5" key="1">
    <citation type="submission" date="2019-10" db="EMBL/GenBank/DDBJ databases">
        <title>Description of Paenibacillus glebae sp. nov.</title>
        <authorList>
            <person name="Carlier A."/>
            <person name="Qi S."/>
        </authorList>
    </citation>
    <scope>NUCLEOTIDE SEQUENCE</scope>
    <source>
        <strain evidence="5">LMG 31456</strain>
    </source>
</reference>
<dbReference type="PROSITE" id="PS50110">
    <property type="entry name" value="RESPONSE_REGULATORY"/>
    <property type="match status" value="1"/>
</dbReference>
<dbReference type="Proteomes" id="UP000641588">
    <property type="component" value="Unassembled WGS sequence"/>
</dbReference>
<dbReference type="InterPro" id="IPR011006">
    <property type="entry name" value="CheY-like_superfamily"/>
</dbReference>
<dbReference type="NCBIfam" id="TIGR00277">
    <property type="entry name" value="HDIG"/>
    <property type="match status" value="1"/>
</dbReference>
<dbReference type="PROSITE" id="PS51831">
    <property type="entry name" value="HD"/>
    <property type="match status" value="1"/>
</dbReference>
<keyword evidence="1" id="KW-0597">Phosphoprotein</keyword>
<evidence type="ECO:0000259" key="4">
    <source>
        <dbReference type="PROSITE" id="PS51832"/>
    </source>
</evidence>
<evidence type="ECO:0000259" key="2">
    <source>
        <dbReference type="PROSITE" id="PS50110"/>
    </source>
</evidence>
<name>A0A972K1A7_9BACL</name>
<dbReference type="InterPro" id="IPR001789">
    <property type="entry name" value="Sig_transdc_resp-reg_receiver"/>
</dbReference>
<dbReference type="RefSeq" id="WP_171652874.1">
    <property type="nucleotide sequence ID" value="NZ_WHOD01000062.1"/>
</dbReference>
<dbReference type="InterPro" id="IPR037522">
    <property type="entry name" value="HD_GYP_dom"/>
</dbReference>
<dbReference type="CDD" id="cd17551">
    <property type="entry name" value="REC_RpfG-like"/>
    <property type="match status" value="1"/>
</dbReference>
<organism evidence="5 6">
    <name type="scientific">Paenibacillus foliorum</name>
    <dbReference type="NCBI Taxonomy" id="2654974"/>
    <lineage>
        <taxon>Bacteria</taxon>
        <taxon>Bacillati</taxon>
        <taxon>Bacillota</taxon>
        <taxon>Bacilli</taxon>
        <taxon>Bacillales</taxon>
        <taxon>Paenibacillaceae</taxon>
        <taxon>Paenibacillus</taxon>
    </lineage>
</organism>
<dbReference type="Gene3D" id="3.40.50.2300">
    <property type="match status" value="1"/>
</dbReference>
<dbReference type="InterPro" id="IPR003607">
    <property type="entry name" value="HD/PDEase_dom"/>
</dbReference>
<evidence type="ECO:0000313" key="6">
    <source>
        <dbReference type="Proteomes" id="UP000641588"/>
    </source>
</evidence>
<dbReference type="Gene3D" id="1.10.3210.10">
    <property type="entry name" value="Hypothetical protein af1432"/>
    <property type="match status" value="1"/>
</dbReference>
<feature type="domain" description="HD-GYP" evidence="4">
    <location>
        <begin position="155"/>
        <end position="346"/>
    </location>
</feature>
<dbReference type="PROSITE" id="PS51832">
    <property type="entry name" value="HD_GYP"/>
    <property type="match status" value="1"/>
</dbReference>
<dbReference type="CDD" id="cd00077">
    <property type="entry name" value="HDc"/>
    <property type="match status" value="1"/>
</dbReference>
<dbReference type="SUPFAM" id="SSF52172">
    <property type="entry name" value="CheY-like"/>
    <property type="match status" value="1"/>
</dbReference>
<dbReference type="GO" id="GO:0000160">
    <property type="term" value="P:phosphorelay signal transduction system"/>
    <property type="evidence" value="ECO:0007669"/>
    <property type="project" value="InterPro"/>
</dbReference>
<dbReference type="AlphaFoldDB" id="A0A972K1A7"/>
<dbReference type="InterPro" id="IPR006675">
    <property type="entry name" value="HDIG_dom"/>
</dbReference>
<dbReference type="EMBL" id="WHOD01000062">
    <property type="protein sequence ID" value="NOU94660.1"/>
    <property type="molecule type" value="Genomic_DNA"/>
</dbReference>
<feature type="domain" description="HD" evidence="3">
    <location>
        <begin position="177"/>
        <end position="301"/>
    </location>
</feature>
<sequence>MDGTWSKLAKFLIVDDQEYNITLLDRILRRAGFSNLHSTMNSQEIEPLFQEIAPDIILLDLHMPGMDGFEALKRLREMDKAGSYLPILVLTADVTPEAKKKALQEGANDFLTKPFDKTEVILRINNLLKTRHLHLQLQHQNEHLEERVRERTADLEKAQVEILHLLGRTSEFRDDMTGQHTNRVGEMAGMIAQTMDLPEQEVELIRRAAPLHDLGKIGIPDEILLKPGRFTPEEFEYMKSHTSIGASILEGSLFPVLKVAEEIALAHHEKWDGTGYPKGLKGEEIPFAARIVALADFFDALTHERPYKRAWTVSEALSEIDNQRGLHFDPQVVDAFKSIVQKMGVS</sequence>
<dbReference type="InterPro" id="IPR052020">
    <property type="entry name" value="Cyclic_di-GMP/3'3'-cGAMP_PDE"/>
</dbReference>
<gene>
    <name evidence="5" type="ORF">GC093_15735</name>
</gene>
<dbReference type="PANTHER" id="PTHR45228:SF1">
    <property type="entry name" value="CYCLIC DI-GMP PHOSPHODIESTERASE TM_0186"/>
    <property type="match status" value="1"/>
</dbReference>
<dbReference type="SUPFAM" id="SSF109604">
    <property type="entry name" value="HD-domain/PDEase-like"/>
    <property type="match status" value="1"/>
</dbReference>
<proteinExistence type="predicted"/>
<keyword evidence="6" id="KW-1185">Reference proteome</keyword>
<dbReference type="InterPro" id="IPR006674">
    <property type="entry name" value="HD_domain"/>
</dbReference>